<dbReference type="SUPFAM" id="SSF52317">
    <property type="entry name" value="Class I glutamine amidotransferase-like"/>
    <property type="match status" value="1"/>
</dbReference>
<name>A0A3D9HMW5_9PROT</name>
<dbReference type="InterPro" id="IPR009057">
    <property type="entry name" value="Homeodomain-like_sf"/>
</dbReference>
<dbReference type="SUPFAM" id="SSF46689">
    <property type="entry name" value="Homeodomain-like"/>
    <property type="match status" value="2"/>
</dbReference>
<dbReference type="PANTHER" id="PTHR43130">
    <property type="entry name" value="ARAC-FAMILY TRANSCRIPTIONAL REGULATOR"/>
    <property type="match status" value="1"/>
</dbReference>
<protein>
    <submittedName>
        <fullName evidence="5">AraC family transcriptional regulator with amidase-like domain</fullName>
    </submittedName>
</protein>
<dbReference type="OrthoDB" id="9793400at2"/>
<keyword evidence="2" id="KW-0238">DNA-binding</keyword>
<dbReference type="RefSeq" id="WP_115936633.1">
    <property type="nucleotide sequence ID" value="NZ_QRDW01000004.1"/>
</dbReference>
<evidence type="ECO:0000256" key="2">
    <source>
        <dbReference type="ARBA" id="ARBA00023125"/>
    </source>
</evidence>
<dbReference type="Pfam" id="PF12833">
    <property type="entry name" value="HTH_18"/>
    <property type="match status" value="1"/>
</dbReference>
<proteinExistence type="predicted"/>
<dbReference type="InterPro" id="IPR018062">
    <property type="entry name" value="HTH_AraC-typ_CS"/>
</dbReference>
<evidence type="ECO:0000256" key="1">
    <source>
        <dbReference type="ARBA" id="ARBA00023015"/>
    </source>
</evidence>
<keyword evidence="1" id="KW-0805">Transcription regulation</keyword>
<accession>A0A3D9HMW5</accession>
<dbReference type="InterPro" id="IPR002818">
    <property type="entry name" value="DJ-1/PfpI"/>
</dbReference>
<dbReference type="InterPro" id="IPR029062">
    <property type="entry name" value="Class_I_gatase-like"/>
</dbReference>
<organism evidence="5 6">
    <name type="scientific">Aestuariispira insulae</name>
    <dbReference type="NCBI Taxonomy" id="1461337"/>
    <lineage>
        <taxon>Bacteria</taxon>
        <taxon>Pseudomonadati</taxon>
        <taxon>Pseudomonadota</taxon>
        <taxon>Alphaproteobacteria</taxon>
        <taxon>Rhodospirillales</taxon>
        <taxon>Kiloniellaceae</taxon>
        <taxon>Aestuariispira</taxon>
    </lineage>
</organism>
<dbReference type="SMART" id="SM00342">
    <property type="entry name" value="HTH_ARAC"/>
    <property type="match status" value="1"/>
</dbReference>
<reference evidence="5 6" key="1">
    <citation type="submission" date="2018-07" db="EMBL/GenBank/DDBJ databases">
        <title>Genomic Encyclopedia of Type Strains, Phase III (KMG-III): the genomes of soil and plant-associated and newly described type strains.</title>
        <authorList>
            <person name="Whitman W."/>
        </authorList>
    </citation>
    <scope>NUCLEOTIDE SEQUENCE [LARGE SCALE GENOMIC DNA]</scope>
    <source>
        <strain evidence="5 6">CECT 8488</strain>
    </source>
</reference>
<dbReference type="Gene3D" id="1.10.10.60">
    <property type="entry name" value="Homeodomain-like"/>
    <property type="match status" value="1"/>
</dbReference>
<evidence type="ECO:0000256" key="3">
    <source>
        <dbReference type="ARBA" id="ARBA00023163"/>
    </source>
</evidence>
<keyword evidence="3" id="KW-0804">Transcription</keyword>
<evidence type="ECO:0000259" key="4">
    <source>
        <dbReference type="PROSITE" id="PS01124"/>
    </source>
</evidence>
<gene>
    <name evidence="5" type="ORF">DFP90_104106</name>
</gene>
<dbReference type="PANTHER" id="PTHR43130:SF3">
    <property type="entry name" value="HTH-TYPE TRANSCRIPTIONAL REGULATOR RV1931C"/>
    <property type="match status" value="1"/>
</dbReference>
<dbReference type="PROSITE" id="PS00041">
    <property type="entry name" value="HTH_ARAC_FAMILY_1"/>
    <property type="match status" value="1"/>
</dbReference>
<evidence type="ECO:0000313" key="6">
    <source>
        <dbReference type="Proteomes" id="UP000256845"/>
    </source>
</evidence>
<dbReference type="GO" id="GO:0043565">
    <property type="term" value="F:sequence-specific DNA binding"/>
    <property type="evidence" value="ECO:0007669"/>
    <property type="project" value="InterPro"/>
</dbReference>
<dbReference type="InterPro" id="IPR052158">
    <property type="entry name" value="INH-QAR"/>
</dbReference>
<dbReference type="PROSITE" id="PS01124">
    <property type="entry name" value="HTH_ARAC_FAMILY_2"/>
    <property type="match status" value="1"/>
</dbReference>
<sequence length="320" mass="36175">MTSQIDQTARIGFLMTPKCSMMAFASAIEPLRAANRLSGKELYDWVLITSDGAPVSASNRIEIVPNCSIDNAPDLNMVFIVAGIDYETYDDQHVFAWLRRLDRHGTPIGTFSSASYIAAKAGLLEGYRCTIHWEDAIGFRETYPHIELTGSMFEIDRNRYTSAGGTSAMDLMLHIIARDHGSELASDISMQFQHDRIRDQADQQRMSRKLLLATKSEKLLTAINLMESNLETPISPAEIAETVGLSVRQMERLFQQHIGQPPARFYMELRLEHARLLLVQTGLPIVEVAVASGFVSHSHFAKCYRQHFNRSPMEERRRKL</sequence>
<dbReference type="Gene3D" id="3.40.50.880">
    <property type="match status" value="1"/>
</dbReference>
<dbReference type="Pfam" id="PF01965">
    <property type="entry name" value="DJ-1_PfpI"/>
    <property type="match status" value="1"/>
</dbReference>
<feature type="domain" description="HTH araC/xylS-type" evidence="4">
    <location>
        <begin position="220"/>
        <end position="318"/>
    </location>
</feature>
<dbReference type="AlphaFoldDB" id="A0A3D9HMW5"/>
<evidence type="ECO:0000313" key="5">
    <source>
        <dbReference type="EMBL" id="RED50834.1"/>
    </source>
</evidence>
<dbReference type="Proteomes" id="UP000256845">
    <property type="component" value="Unassembled WGS sequence"/>
</dbReference>
<dbReference type="InterPro" id="IPR018060">
    <property type="entry name" value="HTH_AraC"/>
</dbReference>
<keyword evidence="6" id="KW-1185">Reference proteome</keyword>
<dbReference type="EMBL" id="QRDW01000004">
    <property type="protein sequence ID" value="RED50834.1"/>
    <property type="molecule type" value="Genomic_DNA"/>
</dbReference>
<comment type="caution">
    <text evidence="5">The sequence shown here is derived from an EMBL/GenBank/DDBJ whole genome shotgun (WGS) entry which is preliminary data.</text>
</comment>
<dbReference type="GO" id="GO:0003700">
    <property type="term" value="F:DNA-binding transcription factor activity"/>
    <property type="evidence" value="ECO:0007669"/>
    <property type="project" value="InterPro"/>
</dbReference>
<dbReference type="CDD" id="cd03136">
    <property type="entry name" value="GATase1_AraC_ArgR_like"/>
    <property type="match status" value="1"/>
</dbReference>